<evidence type="ECO:0000256" key="1">
    <source>
        <dbReference type="ARBA" id="ARBA00023157"/>
    </source>
</evidence>
<feature type="disulfide bond" evidence="2">
    <location>
        <begin position="993"/>
        <end position="1005"/>
    </location>
</feature>
<dbReference type="SUPFAM" id="SSF57424">
    <property type="entry name" value="LDL receptor-like module"/>
    <property type="match status" value="2"/>
</dbReference>
<sequence>MNMQPVTTESADRLAIKPAVTIGNPILEAFPEETQRRRFPNSMLQKPSAYLIQITSKSKDNNSSSQYVKFGRFHNLDTNCSNAEVYHPTVNQTLKRSSNESRIPKPFKLSDSLVRSLQLFQQKNISLKNFGLQSINNRDKTRKMISGSNPDCAPKQSNTFNVDATIMILGPSKKGKYVTEKNISKSNNSNIRTVIEISSKIDMEYQNSDKIKRTPTKLENNTSKNNIDNIKAIHRSKNITVEAAKNIDEEIDTENPLMIKKKSTDTVTQRIDNLICKFIKAKHMVCRQSDSTEVSIKPIYTTSKITTVTNDANINRNFNMTDVRGNSKILRKNQRRKHGSAYQKYYDKYLRNLITSSTMKVSTEFAVDTRTSTTLKNTFLKNINKHEVTKAWQTEKRDMLENVTGFIYSDVFNNTHGQSNLPENYIETKNNNPNNKEIFFGYEVRKDSKVSNYYNKYLKHRVTPFKRTAPVTVSTKIEEYNMTNMKYDQQKAASSVLGEIFATTKSNKNDYSSIKTEKLLYELKSPKAEIHRRYFPTINVDNIDMISNLSISNHNATQQNRSNEKYNKTHKQSDISFEKCCDENLIQSNEKIDSGLINSGETPESIPIENTNTISKESHESREILEEKSEDDFDVVLFNFTTTRVPEIVTRDANEPREDPEKTSTERHGKRKHKSRHNSRKNNRPKKRRKNHVKRKRKPTSSVASKVDEPTSVDYDSAYSSERVKMLSPNDLEYNEADNRNTSTGGNDWYLTAEITTEPFKIESSNADESVSKHPTEDSIDDEFQSEETNADLVTSSTISYLSTASNEKISKKCKILITTESNWLNWWTNDNKKTDEESTECEEDVTSLPTTSDSIEEETNYYSISVSDHFSIYNTISILDSTTLIWEYFSKENKNVSDEEISTTFSMIKDEENNEKKVMVSESILNEESDKNNEGTQSWESITNFGGTTHNVNLDFNSEEEEDGLEKSISDEDNEIDNGIAETIEDYEIDNCNETQHACDKYTCIDEDQVCDGIVNCLNANDETDCDYIYSKRWEEHQRINDKRIDFTSNTVDDTSHLDGCSPFEHPCDSMCINALHVCDGKRDCLDGTDEENCTKGIPHVENNTLRETSHFTLCSRCKNYLALDGASRESQASVTSFRDDLSSSLYRTWL</sequence>
<dbReference type="Gene3D" id="4.10.400.10">
    <property type="entry name" value="Low-density Lipoprotein Receptor"/>
    <property type="match status" value="1"/>
</dbReference>
<dbReference type="InParanoid" id="F4WJM8"/>
<dbReference type="InterPro" id="IPR002172">
    <property type="entry name" value="LDrepeatLR_classA_rpt"/>
</dbReference>
<dbReference type="Pfam" id="PF00057">
    <property type="entry name" value="Ldl_recept_a"/>
    <property type="match status" value="1"/>
</dbReference>
<name>F4WJM8_ACREC</name>
<proteinExistence type="predicted"/>
<dbReference type="AlphaFoldDB" id="F4WJM8"/>
<dbReference type="InterPro" id="IPR036055">
    <property type="entry name" value="LDL_receptor-like_sf"/>
</dbReference>
<dbReference type="InterPro" id="IPR023415">
    <property type="entry name" value="LDLR_class-A_CS"/>
</dbReference>
<dbReference type="PROSITE" id="PS50068">
    <property type="entry name" value="LDLRA_2"/>
    <property type="match status" value="2"/>
</dbReference>
<dbReference type="SMART" id="SM00192">
    <property type="entry name" value="LDLa"/>
    <property type="match status" value="2"/>
</dbReference>
<dbReference type="Proteomes" id="UP000007755">
    <property type="component" value="Unassembled WGS sequence"/>
</dbReference>
<feature type="compositionally biased region" description="Basic and acidic residues" evidence="3">
    <location>
        <begin position="649"/>
        <end position="667"/>
    </location>
</feature>
<feature type="region of interest" description="Disordered" evidence="3">
    <location>
        <begin position="762"/>
        <end position="784"/>
    </location>
</feature>
<accession>F4WJM8</accession>
<evidence type="ECO:0000256" key="3">
    <source>
        <dbReference type="SAM" id="MobiDB-lite"/>
    </source>
</evidence>
<dbReference type="eggNOG" id="KOG3509">
    <property type="taxonomic scope" value="Eukaryota"/>
</dbReference>
<feature type="compositionally biased region" description="Polar residues" evidence="3">
    <location>
        <begin position="596"/>
        <end position="615"/>
    </location>
</feature>
<evidence type="ECO:0000313" key="4">
    <source>
        <dbReference type="EMBL" id="EGI65520.1"/>
    </source>
</evidence>
<dbReference type="PRINTS" id="PR00261">
    <property type="entry name" value="LDLRECEPTOR"/>
</dbReference>
<gene>
    <name evidence="4" type="ORF">G5I_05909</name>
</gene>
<dbReference type="EMBL" id="GL888186">
    <property type="protein sequence ID" value="EGI65520.1"/>
    <property type="molecule type" value="Genomic_DNA"/>
</dbReference>
<keyword evidence="5" id="KW-1185">Reference proteome</keyword>
<evidence type="ECO:0000313" key="5">
    <source>
        <dbReference type="Proteomes" id="UP000007755"/>
    </source>
</evidence>
<feature type="region of interest" description="Disordered" evidence="3">
    <location>
        <begin position="648"/>
        <end position="716"/>
    </location>
</feature>
<keyword evidence="1 2" id="KW-1015">Disulfide bond</keyword>
<dbReference type="PROSITE" id="PS01209">
    <property type="entry name" value="LDLRA_1"/>
    <property type="match status" value="1"/>
</dbReference>
<reference evidence="4" key="1">
    <citation type="submission" date="2011-02" db="EMBL/GenBank/DDBJ databases">
        <title>The genome of the leaf-cutting ant Acromyrmex echinatior suggests key adaptations to social evolution and fungus farming.</title>
        <authorList>
            <person name="Nygaard S."/>
            <person name="Zhang G."/>
        </authorList>
    </citation>
    <scope>NUCLEOTIDE SEQUENCE</scope>
</reference>
<comment type="caution">
    <text evidence="2">Lacks conserved residue(s) required for the propagation of feature annotation.</text>
</comment>
<feature type="region of interest" description="Disordered" evidence="3">
    <location>
        <begin position="592"/>
        <end position="627"/>
    </location>
</feature>
<organism evidence="5">
    <name type="scientific">Acromyrmex echinatior</name>
    <name type="common">Panamanian leafcutter ant</name>
    <name type="synonym">Acromyrmex octospinosus echinatior</name>
    <dbReference type="NCBI Taxonomy" id="103372"/>
    <lineage>
        <taxon>Eukaryota</taxon>
        <taxon>Metazoa</taxon>
        <taxon>Ecdysozoa</taxon>
        <taxon>Arthropoda</taxon>
        <taxon>Hexapoda</taxon>
        <taxon>Insecta</taxon>
        <taxon>Pterygota</taxon>
        <taxon>Neoptera</taxon>
        <taxon>Endopterygota</taxon>
        <taxon>Hymenoptera</taxon>
        <taxon>Apocrita</taxon>
        <taxon>Aculeata</taxon>
        <taxon>Formicoidea</taxon>
        <taxon>Formicidae</taxon>
        <taxon>Myrmicinae</taxon>
        <taxon>Acromyrmex</taxon>
    </lineage>
</organism>
<feature type="disulfide bond" evidence="2">
    <location>
        <begin position="1000"/>
        <end position="1018"/>
    </location>
</feature>
<evidence type="ECO:0000256" key="2">
    <source>
        <dbReference type="PROSITE-ProRule" id="PRU00124"/>
    </source>
</evidence>
<dbReference type="CDD" id="cd00112">
    <property type="entry name" value="LDLa"/>
    <property type="match status" value="2"/>
</dbReference>
<protein>
    <submittedName>
        <fullName evidence="4">G-protein coupled receptor</fullName>
    </submittedName>
</protein>
<dbReference type="Gene3D" id="2.40.128.620">
    <property type="match status" value="1"/>
</dbReference>
<feature type="disulfide bond" evidence="2">
    <location>
        <begin position="1012"/>
        <end position="1027"/>
    </location>
</feature>
<dbReference type="STRING" id="103372.F4WJM8"/>
<keyword evidence="4" id="KW-0675">Receptor</keyword>
<feature type="compositionally biased region" description="Basic residues" evidence="3">
    <location>
        <begin position="668"/>
        <end position="699"/>
    </location>
</feature>
<feature type="compositionally biased region" description="Basic and acidic residues" evidence="3">
    <location>
        <begin position="616"/>
        <end position="627"/>
    </location>
</feature>
<feature type="disulfide bond" evidence="2">
    <location>
        <begin position="1080"/>
        <end position="1095"/>
    </location>
</feature>